<comment type="similarity">
    <text evidence="1 3 4">Belongs to the ArsC family.</text>
</comment>
<gene>
    <name evidence="5" type="primary">arsC</name>
    <name evidence="5" type="ORF">RCF98_00800</name>
</gene>
<dbReference type="EMBL" id="CP133218">
    <property type="protein sequence ID" value="WML90903.1"/>
    <property type="molecule type" value="Genomic_DNA"/>
</dbReference>
<protein>
    <recommendedName>
        <fullName evidence="4">Arsenate reductase</fullName>
        <ecNumber evidence="4">1.20.4.1</ecNumber>
    </recommendedName>
</protein>
<dbReference type="Pfam" id="PF03960">
    <property type="entry name" value="ArsC"/>
    <property type="match status" value="1"/>
</dbReference>
<dbReference type="Proteomes" id="UP001236657">
    <property type="component" value="Chromosome"/>
</dbReference>
<reference evidence="5 6" key="1">
    <citation type="submission" date="2023-08" db="EMBL/GenBank/DDBJ databases">
        <title>New molecular markers tilS and rpoB for phylogenetic and monitoring studies of the genus Thiothrix biodiversity.</title>
        <authorList>
            <person name="Ravin N.V."/>
            <person name="Smolyakov D."/>
            <person name="Markov N.D."/>
            <person name="Beletsky A.V."/>
            <person name="Mardanov A.V."/>
            <person name="Rudenko T.S."/>
            <person name="Grabovich M.Y."/>
        </authorList>
    </citation>
    <scope>NUCLEOTIDE SEQUENCE [LARGE SCALE GENOMIC DNA]</scope>
    <source>
        <strain evidence="5 6">MK1</strain>
    </source>
</reference>
<evidence type="ECO:0000256" key="1">
    <source>
        <dbReference type="ARBA" id="ARBA00007198"/>
    </source>
</evidence>
<evidence type="ECO:0000256" key="2">
    <source>
        <dbReference type="ARBA" id="ARBA00023002"/>
    </source>
</evidence>
<evidence type="ECO:0000256" key="4">
    <source>
        <dbReference type="RuleBase" id="RU362029"/>
    </source>
</evidence>
<dbReference type="NCBIfam" id="TIGR00014">
    <property type="entry name" value="arsC"/>
    <property type="match status" value="1"/>
</dbReference>
<organism evidence="5 6">
    <name type="scientific">Thiothrix lacustris</name>
    <dbReference type="NCBI Taxonomy" id="525917"/>
    <lineage>
        <taxon>Bacteria</taxon>
        <taxon>Pseudomonadati</taxon>
        <taxon>Pseudomonadota</taxon>
        <taxon>Gammaproteobacteria</taxon>
        <taxon>Thiotrichales</taxon>
        <taxon>Thiotrichaceae</taxon>
        <taxon>Thiothrix</taxon>
    </lineage>
</organism>
<evidence type="ECO:0000256" key="3">
    <source>
        <dbReference type="PROSITE-ProRule" id="PRU01282"/>
    </source>
</evidence>
<dbReference type="CDD" id="cd03034">
    <property type="entry name" value="ArsC_ArsC"/>
    <property type="match status" value="1"/>
</dbReference>
<dbReference type="EC" id="1.20.4.1" evidence="4"/>
<dbReference type="SUPFAM" id="SSF52833">
    <property type="entry name" value="Thioredoxin-like"/>
    <property type="match status" value="1"/>
</dbReference>
<dbReference type="PANTHER" id="PTHR30041:SF4">
    <property type="entry name" value="ARSENATE REDUCTASE"/>
    <property type="match status" value="1"/>
</dbReference>
<dbReference type="InterPro" id="IPR036249">
    <property type="entry name" value="Thioredoxin-like_sf"/>
</dbReference>
<accession>A0ABY9MQS3</accession>
<comment type="catalytic activity">
    <reaction evidence="4">
        <text>[glutaredoxin]-dithiol + arsenate + glutathione + H(+) = glutathionyl-S-S-[glutaredoxin] + arsenite + H2O</text>
        <dbReference type="Rhea" id="RHEA:22016"/>
        <dbReference type="Rhea" id="RHEA-COMP:10729"/>
        <dbReference type="Rhea" id="RHEA-COMP:17668"/>
        <dbReference type="ChEBI" id="CHEBI:15377"/>
        <dbReference type="ChEBI" id="CHEBI:15378"/>
        <dbReference type="ChEBI" id="CHEBI:29242"/>
        <dbReference type="ChEBI" id="CHEBI:29950"/>
        <dbReference type="ChEBI" id="CHEBI:48597"/>
        <dbReference type="ChEBI" id="CHEBI:57925"/>
        <dbReference type="ChEBI" id="CHEBI:146199"/>
        <dbReference type="EC" id="1.20.4.1"/>
    </reaction>
</comment>
<dbReference type="PANTHER" id="PTHR30041">
    <property type="entry name" value="ARSENATE REDUCTASE"/>
    <property type="match status" value="1"/>
</dbReference>
<name>A0ABY9MQS3_9GAMM</name>
<keyword evidence="6" id="KW-1185">Reference proteome</keyword>
<dbReference type="RefSeq" id="WP_308895500.1">
    <property type="nucleotide sequence ID" value="NZ_CP133218.1"/>
</dbReference>
<dbReference type="InterPro" id="IPR006660">
    <property type="entry name" value="Arsenate_reductase-like"/>
</dbReference>
<dbReference type="PROSITE" id="PS51353">
    <property type="entry name" value="ARSC"/>
    <property type="match status" value="1"/>
</dbReference>
<evidence type="ECO:0000313" key="5">
    <source>
        <dbReference type="EMBL" id="WML90903.1"/>
    </source>
</evidence>
<dbReference type="Gene3D" id="3.40.30.10">
    <property type="entry name" value="Glutaredoxin"/>
    <property type="match status" value="1"/>
</dbReference>
<sequence length="117" mass="13193">MTDTVTIYHNPQCSKSRQTLELLEGEGIVPKVVKYLEAPPDAATLNSLLNMLNLEPRELMRKGEAEYTDLNLSNPALSREQLIVIMVEYPRLIERPIVVKDGKAIIGRPPEKVLELL</sequence>
<keyword evidence="2 4" id="KW-0560">Oxidoreductase</keyword>
<dbReference type="InterPro" id="IPR006659">
    <property type="entry name" value="Arsenate_reductase"/>
</dbReference>
<evidence type="ECO:0000313" key="6">
    <source>
        <dbReference type="Proteomes" id="UP001236657"/>
    </source>
</evidence>
<proteinExistence type="inferred from homology"/>
<dbReference type="GO" id="GO:0008794">
    <property type="term" value="F:arsenate reductase (glutaredoxin) activity"/>
    <property type="evidence" value="ECO:0007669"/>
    <property type="project" value="UniProtKB-EC"/>
</dbReference>